<evidence type="ECO:0000313" key="3">
    <source>
        <dbReference type="Proteomes" id="UP000499080"/>
    </source>
</evidence>
<sequence>MQEKHVAQVTGTITLVQISNIDNNSLVITVTTLSDLETQTASKSLITTVTALSIALSSPAFQLALQTKVQSRSSRSTHTTQYRSASNSLLACPADKTPRRDSHS</sequence>
<accession>A0A4Y2CN32</accession>
<feature type="region of interest" description="Disordered" evidence="1">
    <location>
        <begin position="68"/>
        <end position="104"/>
    </location>
</feature>
<reference evidence="2 3" key="1">
    <citation type="journal article" date="2019" name="Sci. Rep.">
        <title>Orb-weaving spider Araneus ventricosus genome elucidates the spidroin gene catalogue.</title>
        <authorList>
            <person name="Kono N."/>
            <person name="Nakamura H."/>
            <person name="Ohtoshi R."/>
            <person name="Moran D.A.P."/>
            <person name="Shinohara A."/>
            <person name="Yoshida Y."/>
            <person name="Fujiwara M."/>
            <person name="Mori M."/>
            <person name="Tomita M."/>
            <person name="Arakawa K."/>
        </authorList>
    </citation>
    <scope>NUCLEOTIDE SEQUENCE [LARGE SCALE GENOMIC DNA]</scope>
</reference>
<proteinExistence type="predicted"/>
<name>A0A4Y2CN32_ARAVE</name>
<keyword evidence="3" id="KW-1185">Reference proteome</keyword>
<comment type="caution">
    <text evidence="2">The sequence shown here is derived from an EMBL/GenBank/DDBJ whole genome shotgun (WGS) entry which is preliminary data.</text>
</comment>
<dbReference type="Proteomes" id="UP000499080">
    <property type="component" value="Unassembled WGS sequence"/>
</dbReference>
<protein>
    <submittedName>
        <fullName evidence="2">Uncharacterized protein</fullName>
    </submittedName>
</protein>
<evidence type="ECO:0000313" key="2">
    <source>
        <dbReference type="EMBL" id="GBM05336.1"/>
    </source>
</evidence>
<feature type="compositionally biased region" description="Low complexity" evidence="1">
    <location>
        <begin position="71"/>
        <end position="84"/>
    </location>
</feature>
<evidence type="ECO:0000256" key="1">
    <source>
        <dbReference type="SAM" id="MobiDB-lite"/>
    </source>
</evidence>
<dbReference type="EMBL" id="BGPR01000214">
    <property type="protein sequence ID" value="GBM05336.1"/>
    <property type="molecule type" value="Genomic_DNA"/>
</dbReference>
<dbReference type="AlphaFoldDB" id="A0A4Y2CN32"/>
<organism evidence="2 3">
    <name type="scientific">Araneus ventricosus</name>
    <name type="common">Orbweaver spider</name>
    <name type="synonym">Epeira ventricosa</name>
    <dbReference type="NCBI Taxonomy" id="182803"/>
    <lineage>
        <taxon>Eukaryota</taxon>
        <taxon>Metazoa</taxon>
        <taxon>Ecdysozoa</taxon>
        <taxon>Arthropoda</taxon>
        <taxon>Chelicerata</taxon>
        <taxon>Arachnida</taxon>
        <taxon>Araneae</taxon>
        <taxon>Araneomorphae</taxon>
        <taxon>Entelegynae</taxon>
        <taxon>Araneoidea</taxon>
        <taxon>Araneidae</taxon>
        <taxon>Araneus</taxon>
    </lineage>
</organism>
<gene>
    <name evidence="2" type="ORF">AVEN_46876_1</name>
</gene>